<dbReference type="PANTHER" id="PTHR10039:SF10">
    <property type="entry name" value="NACHT DOMAIN-CONTAINING PROTEIN"/>
    <property type="match status" value="1"/>
</dbReference>
<sequence>MTATLPNEDAWTRAKDRYLEDLTDTERALFNKASIETILYDASAAEKRHCASTKSRALSKKLEPLVSAIDQYGEAMHVYVNAFSPVLSPLWGSIRVVLYLASEFQKYFNKLVDMFANIGDVLPRFRIYEKLFSNHEVLIQSLSQVYVDIIEFCTAAKKIFRDGKRAPGLRAALTLTWKPFEQQFGTQLDHFRQHRKNVEKEAGLAHMIEAADSRALTLANQMQMEKDRELGERRQLLKILSTVNYVAKHEKIQEARYEGTGDWFLDNAPYLLWKEADASACLCCTGIPGSGKTFLASRVIDDLLQESNHTDLHTIYYYCDYGDVKTVQAQHVLEAILKQLLLKSGVPETVKCQLKNTYLDEMRSSGVRHLGEYISSAIVASSGVCIIVDGLDECETEARQDVMTLLKSLFNLGQPTVKVLVFCREDDQILTCSDNFPRIQVSESMLATDIETFITGSVKSRIRSRRLKLDDPTLEYNIVSDLIAKAQGMFLWFHFQLEELCEATSDTHIRQILRDLPKGLAETYGRILEKLGNSGKKCPPRVFRWIACAQRPLRLGELQEVVGHELTDRSWRDATGTDGDRLIRSCGALVCIDEDDQTVRFAHHTVLQFLLSPGEVPSYHFNLAEANRHVGEMCVNYLCFSDFETAVKRRLPDQSIRDAPVFRPGGVAGISSLLGMSRLTSNIARLFHGGKSDNQMDCVDIDYERYMRSPQKPTEPLVPALAKKYLLLEYVVANWDWHTKWLEESNSAI</sequence>
<feature type="domain" description="GPI inositol-deacylase winged helix" evidence="2">
    <location>
        <begin position="532"/>
        <end position="614"/>
    </location>
</feature>
<dbReference type="SUPFAM" id="SSF52540">
    <property type="entry name" value="P-loop containing nucleoside triphosphate hydrolases"/>
    <property type="match status" value="1"/>
</dbReference>
<evidence type="ECO:0000259" key="2">
    <source>
        <dbReference type="Pfam" id="PF22939"/>
    </source>
</evidence>
<evidence type="ECO:0000259" key="3">
    <source>
        <dbReference type="Pfam" id="PF24809"/>
    </source>
</evidence>
<comment type="caution">
    <text evidence="5">The sequence shown here is derived from an EMBL/GenBank/DDBJ whole genome shotgun (WGS) entry which is preliminary data.</text>
</comment>
<dbReference type="InterPro" id="IPR056884">
    <property type="entry name" value="NPHP3-like_N"/>
</dbReference>
<proteinExistence type="predicted"/>
<keyword evidence="6" id="KW-1185">Reference proteome</keyword>
<dbReference type="InterPro" id="IPR054471">
    <property type="entry name" value="GPIID_WHD"/>
</dbReference>
<keyword evidence="1" id="KW-0677">Repeat</keyword>
<reference evidence="5 6" key="1">
    <citation type="submission" date="2024-09" db="EMBL/GenBank/DDBJ databases">
        <title>Rethinking Asexuality: The Enigmatic Case of Functional Sexual Genes in Lepraria (Stereocaulaceae).</title>
        <authorList>
            <person name="Doellman M."/>
            <person name="Sun Y."/>
            <person name="Barcenas-Pena A."/>
            <person name="Lumbsch H.T."/>
            <person name="Grewe F."/>
        </authorList>
    </citation>
    <scope>NUCLEOTIDE SEQUENCE [LARGE SCALE GENOMIC DNA]</scope>
    <source>
        <strain evidence="5 6">Mercado 3170</strain>
    </source>
</reference>
<dbReference type="Pfam" id="PF24883">
    <property type="entry name" value="NPHP3_N"/>
    <property type="match status" value="1"/>
</dbReference>
<evidence type="ECO:0000256" key="1">
    <source>
        <dbReference type="ARBA" id="ARBA00022737"/>
    </source>
</evidence>
<dbReference type="Pfam" id="PF22939">
    <property type="entry name" value="WHD_GPIID"/>
    <property type="match status" value="1"/>
</dbReference>
<dbReference type="Gene3D" id="3.40.50.300">
    <property type="entry name" value="P-loop containing nucleotide triphosphate hydrolases"/>
    <property type="match status" value="1"/>
</dbReference>
<dbReference type="InterPro" id="IPR027417">
    <property type="entry name" value="P-loop_NTPase"/>
</dbReference>
<evidence type="ECO:0008006" key="7">
    <source>
        <dbReference type="Google" id="ProtNLM"/>
    </source>
</evidence>
<accession>A0ABR4A263</accession>
<name>A0ABR4A263_9LECA</name>
<dbReference type="InterPro" id="IPR056125">
    <property type="entry name" value="DUF7708"/>
</dbReference>
<feature type="domain" description="Nephrocystin 3-like N-terminal" evidence="4">
    <location>
        <begin position="259"/>
        <end position="424"/>
    </location>
</feature>
<protein>
    <recommendedName>
        <fullName evidence="7">NACHT domain-containing protein</fullName>
    </recommendedName>
</protein>
<evidence type="ECO:0000313" key="5">
    <source>
        <dbReference type="EMBL" id="KAL2039046.1"/>
    </source>
</evidence>
<feature type="domain" description="DUF7708" evidence="3">
    <location>
        <begin position="62"/>
        <end position="209"/>
    </location>
</feature>
<organism evidence="5 6">
    <name type="scientific">Stereocaulon virgatum</name>
    <dbReference type="NCBI Taxonomy" id="373712"/>
    <lineage>
        <taxon>Eukaryota</taxon>
        <taxon>Fungi</taxon>
        <taxon>Dikarya</taxon>
        <taxon>Ascomycota</taxon>
        <taxon>Pezizomycotina</taxon>
        <taxon>Lecanoromycetes</taxon>
        <taxon>OSLEUM clade</taxon>
        <taxon>Lecanoromycetidae</taxon>
        <taxon>Lecanorales</taxon>
        <taxon>Lecanorineae</taxon>
        <taxon>Stereocaulaceae</taxon>
        <taxon>Stereocaulon</taxon>
    </lineage>
</organism>
<dbReference type="PANTHER" id="PTHR10039">
    <property type="entry name" value="AMELOGENIN"/>
    <property type="match status" value="1"/>
</dbReference>
<dbReference type="Proteomes" id="UP001590950">
    <property type="component" value="Unassembled WGS sequence"/>
</dbReference>
<dbReference type="EMBL" id="JBEFKJ010000027">
    <property type="protein sequence ID" value="KAL2039046.1"/>
    <property type="molecule type" value="Genomic_DNA"/>
</dbReference>
<gene>
    <name evidence="5" type="ORF">N7G274_008095</name>
</gene>
<evidence type="ECO:0000313" key="6">
    <source>
        <dbReference type="Proteomes" id="UP001590950"/>
    </source>
</evidence>
<dbReference type="Pfam" id="PF24809">
    <property type="entry name" value="DUF7708"/>
    <property type="match status" value="1"/>
</dbReference>
<evidence type="ECO:0000259" key="4">
    <source>
        <dbReference type="Pfam" id="PF24883"/>
    </source>
</evidence>